<evidence type="ECO:0000313" key="8">
    <source>
        <dbReference type="EMBL" id="KAJ4843240.1"/>
    </source>
</evidence>
<dbReference type="PANTHER" id="PTHR33348:SF3">
    <property type="entry name" value="PRECURSOR OF CEP1"/>
    <property type="match status" value="1"/>
</dbReference>
<dbReference type="GO" id="GO:0048046">
    <property type="term" value="C:apoplast"/>
    <property type="evidence" value="ECO:0007669"/>
    <property type="project" value="UniProtKB-SubCell"/>
</dbReference>
<comment type="subcellular location">
    <subcellularLocation>
        <location evidence="1">Secreted</location>
        <location evidence="1">Extracellular space</location>
        <location evidence="1">Apoplast</location>
    </subcellularLocation>
</comment>
<accession>A0A9Q0JJQ5</accession>
<organism evidence="8 9">
    <name type="scientific">Turnera subulata</name>
    <dbReference type="NCBI Taxonomy" id="218843"/>
    <lineage>
        <taxon>Eukaryota</taxon>
        <taxon>Viridiplantae</taxon>
        <taxon>Streptophyta</taxon>
        <taxon>Embryophyta</taxon>
        <taxon>Tracheophyta</taxon>
        <taxon>Spermatophyta</taxon>
        <taxon>Magnoliopsida</taxon>
        <taxon>eudicotyledons</taxon>
        <taxon>Gunneridae</taxon>
        <taxon>Pentapetalae</taxon>
        <taxon>rosids</taxon>
        <taxon>fabids</taxon>
        <taxon>Malpighiales</taxon>
        <taxon>Passifloraceae</taxon>
        <taxon>Turnera</taxon>
    </lineage>
</organism>
<dbReference type="GO" id="GO:1902025">
    <property type="term" value="P:nitrate import"/>
    <property type="evidence" value="ECO:0007669"/>
    <property type="project" value="TreeGrafter"/>
</dbReference>
<dbReference type="InterPro" id="IPR033250">
    <property type="entry name" value="CEP"/>
</dbReference>
<dbReference type="PANTHER" id="PTHR33348">
    <property type="entry name" value="PRECURSOR OF CEP5"/>
    <property type="match status" value="1"/>
</dbReference>
<dbReference type="GO" id="GO:0005179">
    <property type="term" value="F:hormone activity"/>
    <property type="evidence" value="ECO:0007669"/>
    <property type="project" value="UniProtKB-KW"/>
</dbReference>
<dbReference type="GO" id="GO:2000280">
    <property type="term" value="P:regulation of root development"/>
    <property type="evidence" value="ECO:0007669"/>
    <property type="project" value="TreeGrafter"/>
</dbReference>
<keyword evidence="4" id="KW-0964">Secreted</keyword>
<dbReference type="AlphaFoldDB" id="A0A9Q0JJQ5"/>
<dbReference type="Proteomes" id="UP001141552">
    <property type="component" value="Unassembled WGS sequence"/>
</dbReference>
<keyword evidence="9" id="KW-1185">Reference proteome</keyword>
<keyword evidence="6" id="KW-0732">Signal</keyword>
<evidence type="ECO:0000256" key="1">
    <source>
        <dbReference type="ARBA" id="ARBA00004271"/>
    </source>
</evidence>
<evidence type="ECO:0000256" key="2">
    <source>
        <dbReference type="ARBA" id="ARBA00008963"/>
    </source>
</evidence>
<dbReference type="GO" id="GO:0006995">
    <property type="term" value="P:cellular response to nitrogen starvation"/>
    <property type="evidence" value="ECO:0007669"/>
    <property type="project" value="UniProtKB-ARBA"/>
</dbReference>
<evidence type="ECO:0000256" key="7">
    <source>
        <dbReference type="ARBA" id="ARBA00023278"/>
    </source>
</evidence>
<keyword evidence="5" id="KW-0372">Hormone</keyword>
<evidence type="ECO:0000256" key="6">
    <source>
        <dbReference type="ARBA" id="ARBA00022729"/>
    </source>
</evidence>
<proteinExistence type="inferred from homology"/>
<dbReference type="OrthoDB" id="1097392at2759"/>
<evidence type="ECO:0000256" key="5">
    <source>
        <dbReference type="ARBA" id="ARBA00022702"/>
    </source>
</evidence>
<dbReference type="GO" id="GO:0048364">
    <property type="term" value="P:root development"/>
    <property type="evidence" value="ECO:0007669"/>
    <property type="project" value="InterPro"/>
</dbReference>
<comment type="similarity">
    <text evidence="2">Belongs to the C-terminally encoded plant signaling peptide (CEP) family.</text>
</comment>
<gene>
    <name evidence="8" type="ORF">Tsubulata_044820</name>
</gene>
<reference evidence="8" key="2">
    <citation type="journal article" date="2023" name="Plants (Basel)">
        <title>Annotation of the Turnera subulata (Passifloraceae) Draft Genome Reveals the S-Locus Evolved after the Divergence of Turneroideae from Passifloroideae in a Stepwise Manner.</title>
        <authorList>
            <person name="Henning P.M."/>
            <person name="Roalson E.H."/>
            <person name="Mir W."/>
            <person name="McCubbin A.G."/>
            <person name="Shore J.S."/>
        </authorList>
    </citation>
    <scope>NUCLEOTIDE SEQUENCE</scope>
    <source>
        <strain evidence="8">F60SS</strain>
    </source>
</reference>
<evidence type="ECO:0000256" key="4">
    <source>
        <dbReference type="ARBA" id="ARBA00022525"/>
    </source>
</evidence>
<name>A0A9Q0JJQ5_9ROSI</name>
<protein>
    <submittedName>
        <fullName evidence="8">Uncharacterized protein</fullName>
    </submittedName>
</protein>
<evidence type="ECO:0000256" key="3">
    <source>
        <dbReference type="ARBA" id="ARBA00022523"/>
    </source>
</evidence>
<dbReference type="EMBL" id="JAKUCV010002289">
    <property type="protein sequence ID" value="KAJ4843240.1"/>
    <property type="molecule type" value="Genomic_DNA"/>
</dbReference>
<keyword evidence="7" id="KW-0379">Hydroxylation</keyword>
<dbReference type="GO" id="GO:1901371">
    <property type="term" value="P:regulation of leaf morphogenesis"/>
    <property type="evidence" value="ECO:0007669"/>
    <property type="project" value="TreeGrafter"/>
</dbReference>
<comment type="caution">
    <text evidence="8">The sequence shown here is derived from an EMBL/GenBank/DDBJ whole genome shotgun (WGS) entry which is preliminary data.</text>
</comment>
<keyword evidence="3" id="KW-0052">Apoplast</keyword>
<sequence>MIFSQNFLYIEGRSLELKQKHLKCATCFNNARNISTRNARENGARRSQLHHLIKTEGFVEAFRPTTPGHSPGVGHSIKN</sequence>
<reference evidence="8" key="1">
    <citation type="submission" date="2022-02" db="EMBL/GenBank/DDBJ databases">
        <authorList>
            <person name="Henning P.M."/>
            <person name="McCubbin A.G."/>
            <person name="Shore J.S."/>
        </authorList>
    </citation>
    <scope>NUCLEOTIDE SEQUENCE</scope>
    <source>
        <strain evidence="8">F60SS</strain>
        <tissue evidence="8">Leaves</tissue>
    </source>
</reference>
<evidence type="ECO:0000313" key="9">
    <source>
        <dbReference type="Proteomes" id="UP001141552"/>
    </source>
</evidence>